<dbReference type="RefSeq" id="WP_005439928.1">
    <property type="nucleotide sequence ID" value="NZ_CM001466.1"/>
</dbReference>
<keyword evidence="1" id="KW-0472">Membrane</keyword>
<keyword evidence="1" id="KW-1133">Transmembrane helix</keyword>
<evidence type="ECO:0000313" key="3">
    <source>
        <dbReference type="Proteomes" id="UP000004705"/>
    </source>
</evidence>
<dbReference type="Proteomes" id="UP000004705">
    <property type="component" value="Chromosome"/>
</dbReference>
<evidence type="ECO:0000256" key="1">
    <source>
        <dbReference type="SAM" id="Phobius"/>
    </source>
</evidence>
<dbReference type="OrthoDB" id="3556033at2"/>
<gene>
    <name evidence="2" type="ORF">SacazDRAFT_01374</name>
</gene>
<name>H8G765_9PSEU</name>
<proteinExistence type="predicted"/>
<dbReference type="HOGENOM" id="CLU_1538966_0_0_11"/>
<feature type="transmembrane region" description="Helical" evidence="1">
    <location>
        <begin position="39"/>
        <end position="64"/>
    </location>
</feature>
<evidence type="ECO:0000313" key="2">
    <source>
        <dbReference type="EMBL" id="EHY88304.1"/>
    </source>
</evidence>
<sequence>MDFHKSRLLTWVSLAMIVVGAVGSVLFVGWLLGEGGRRTSVVLIVCPFILLIGLLGLVTTVVPLRFRVDDYGIRVRNRRERVDLPGTVPWQAFEAITLEHKPDEQDKDPYVVVWPRDPIPGLPQDRAIRRGHAAGFPVVQVGDLVESADHVAQALRHYAGPLFRDERRPVPNG</sequence>
<accession>H8G765</accession>
<keyword evidence="1" id="KW-0812">Transmembrane</keyword>
<dbReference type="AlphaFoldDB" id="H8G765"/>
<feature type="transmembrane region" description="Helical" evidence="1">
    <location>
        <begin position="12"/>
        <end position="33"/>
    </location>
</feature>
<reference evidence="2 3" key="1">
    <citation type="journal article" date="2012" name="Stand. Genomic Sci.">
        <title>Genome sequence of the soil bacterium Saccharomonospora azurea type strain (NA-128(T)).</title>
        <authorList>
            <person name="Klenk H.P."/>
            <person name="Held B."/>
            <person name="Lucas S."/>
            <person name="Lapidus A."/>
            <person name="Copeland A."/>
            <person name="Hammon N."/>
            <person name="Pitluck S."/>
            <person name="Goodwin L.A."/>
            <person name="Han C."/>
            <person name="Tapia R."/>
            <person name="Brambilla E.M."/>
            <person name="Potter G."/>
            <person name="Land M."/>
            <person name="Ivanova N."/>
            <person name="Rohde M."/>
            <person name="Goker M."/>
            <person name="Detter J.C."/>
            <person name="Kyrpides N.C."/>
            <person name="Woyke T."/>
        </authorList>
    </citation>
    <scope>NUCLEOTIDE SEQUENCE [LARGE SCALE GENOMIC DNA]</scope>
    <source>
        <strain evidence="2 3">NA-128</strain>
    </source>
</reference>
<organism evidence="2 3">
    <name type="scientific">Saccharomonospora azurea NA-128</name>
    <dbReference type="NCBI Taxonomy" id="882081"/>
    <lineage>
        <taxon>Bacteria</taxon>
        <taxon>Bacillati</taxon>
        <taxon>Actinomycetota</taxon>
        <taxon>Actinomycetes</taxon>
        <taxon>Pseudonocardiales</taxon>
        <taxon>Pseudonocardiaceae</taxon>
        <taxon>Saccharomonospora</taxon>
    </lineage>
</organism>
<keyword evidence="3" id="KW-1185">Reference proteome</keyword>
<dbReference type="EMBL" id="CM001466">
    <property type="protein sequence ID" value="EHY88304.1"/>
    <property type="molecule type" value="Genomic_DNA"/>
</dbReference>
<protein>
    <submittedName>
        <fullName evidence="2">Uncharacterized protein</fullName>
    </submittedName>
</protein>